<gene>
    <name evidence="2" type="ORF">TNIN_112111</name>
</gene>
<feature type="compositionally biased region" description="Basic and acidic residues" evidence="1">
    <location>
        <begin position="1"/>
        <end position="21"/>
    </location>
</feature>
<name>A0A8X7CKL0_9ARAC</name>
<sequence>MGHSARTDDDGHFSKSARDTTQRSAAAWTYPISHKDSRWIYHRNLLRLMLSQGLSLDLSSKFIAFDVVARTLVGSIIATFCV</sequence>
<evidence type="ECO:0000256" key="1">
    <source>
        <dbReference type="SAM" id="MobiDB-lite"/>
    </source>
</evidence>
<organism evidence="2 3">
    <name type="scientific">Trichonephila inaurata madagascariensis</name>
    <dbReference type="NCBI Taxonomy" id="2747483"/>
    <lineage>
        <taxon>Eukaryota</taxon>
        <taxon>Metazoa</taxon>
        <taxon>Ecdysozoa</taxon>
        <taxon>Arthropoda</taxon>
        <taxon>Chelicerata</taxon>
        <taxon>Arachnida</taxon>
        <taxon>Araneae</taxon>
        <taxon>Araneomorphae</taxon>
        <taxon>Entelegynae</taxon>
        <taxon>Araneoidea</taxon>
        <taxon>Nephilidae</taxon>
        <taxon>Trichonephila</taxon>
        <taxon>Trichonephila inaurata</taxon>
    </lineage>
</organism>
<evidence type="ECO:0000313" key="2">
    <source>
        <dbReference type="EMBL" id="GFY67492.1"/>
    </source>
</evidence>
<dbReference type="AlphaFoldDB" id="A0A8X7CKL0"/>
<reference evidence="2" key="1">
    <citation type="submission" date="2020-08" db="EMBL/GenBank/DDBJ databases">
        <title>Multicomponent nature underlies the extraordinary mechanical properties of spider dragline silk.</title>
        <authorList>
            <person name="Kono N."/>
            <person name="Nakamura H."/>
            <person name="Mori M."/>
            <person name="Yoshida Y."/>
            <person name="Ohtoshi R."/>
            <person name="Malay A.D."/>
            <person name="Moran D.A.P."/>
            <person name="Tomita M."/>
            <person name="Numata K."/>
            <person name="Arakawa K."/>
        </authorList>
    </citation>
    <scope>NUCLEOTIDE SEQUENCE</scope>
</reference>
<evidence type="ECO:0000313" key="3">
    <source>
        <dbReference type="Proteomes" id="UP000886998"/>
    </source>
</evidence>
<accession>A0A8X7CKL0</accession>
<dbReference type="Proteomes" id="UP000886998">
    <property type="component" value="Unassembled WGS sequence"/>
</dbReference>
<keyword evidence="3" id="KW-1185">Reference proteome</keyword>
<dbReference type="EMBL" id="BMAV01016590">
    <property type="protein sequence ID" value="GFY67492.1"/>
    <property type="molecule type" value="Genomic_DNA"/>
</dbReference>
<feature type="region of interest" description="Disordered" evidence="1">
    <location>
        <begin position="1"/>
        <end position="23"/>
    </location>
</feature>
<comment type="caution">
    <text evidence="2">The sequence shown here is derived from an EMBL/GenBank/DDBJ whole genome shotgun (WGS) entry which is preliminary data.</text>
</comment>
<proteinExistence type="predicted"/>
<protein>
    <submittedName>
        <fullName evidence="2">Uncharacterized protein</fullName>
    </submittedName>
</protein>